<keyword evidence="1" id="KW-0547">Nucleotide-binding</keyword>
<feature type="domain" description="DNA helicase Pif1-like 2B" evidence="9">
    <location>
        <begin position="72"/>
        <end position="116"/>
    </location>
</feature>
<keyword evidence="7" id="KW-0234">DNA repair</keyword>
<accession>A0A197JEL3</accession>
<evidence type="ECO:0000256" key="7">
    <source>
        <dbReference type="ARBA" id="ARBA00023204"/>
    </source>
</evidence>
<dbReference type="OrthoDB" id="5578775at2759"/>
<keyword evidence="8" id="KW-0413">Isomerase</keyword>
<name>A0A197JEL3_9FUNG</name>
<evidence type="ECO:0000256" key="5">
    <source>
        <dbReference type="ARBA" id="ARBA00022840"/>
    </source>
</evidence>
<dbReference type="InterPro" id="IPR049163">
    <property type="entry name" value="Pif1-like_2B_dom"/>
</dbReference>
<evidence type="ECO:0000313" key="10">
    <source>
        <dbReference type="EMBL" id="OAQ22869.1"/>
    </source>
</evidence>
<dbReference type="AlphaFoldDB" id="A0A197JEL3"/>
<dbReference type="EMBL" id="KV442138">
    <property type="protein sequence ID" value="OAQ22869.1"/>
    <property type="molecule type" value="Genomic_DNA"/>
</dbReference>
<evidence type="ECO:0000256" key="4">
    <source>
        <dbReference type="ARBA" id="ARBA00022806"/>
    </source>
</evidence>
<evidence type="ECO:0000256" key="2">
    <source>
        <dbReference type="ARBA" id="ARBA00022763"/>
    </source>
</evidence>
<keyword evidence="5" id="KW-0067">ATP-binding</keyword>
<dbReference type="Proteomes" id="UP000078512">
    <property type="component" value="Unassembled WGS sequence"/>
</dbReference>
<keyword evidence="11" id="KW-1185">Reference proteome</keyword>
<gene>
    <name evidence="10" type="ORF">K457DRAFT_266728</name>
</gene>
<evidence type="ECO:0000259" key="9">
    <source>
        <dbReference type="Pfam" id="PF21530"/>
    </source>
</evidence>
<evidence type="ECO:0000256" key="8">
    <source>
        <dbReference type="ARBA" id="ARBA00023235"/>
    </source>
</evidence>
<evidence type="ECO:0000256" key="1">
    <source>
        <dbReference type="ARBA" id="ARBA00022741"/>
    </source>
</evidence>
<evidence type="ECO:0000313" key="11">
    <source>
        <dbReference type="Proteomes" id="UP000078512"/>
    </source>
</evidence>
<dbReference type="PANTHER" id="PTHR47642">
    <property type="entry name" value="ATP-DEPENDENT DNA HELICASE"/>
    <property type="match status" value="1"/>
</dbReference>
<evidence type="ECO:0000256" key="3">
    <source>
        <dbReference type="ARBA" id="ARBA00022801"/>
    </source>
</evidence>
<keyword evidence="2" id="KW-0227">DNA damage</keyword>
<keyword evidence="4" id="KW-0347">Helicase</keyword>
<reference evidence="10 11" key="1">
    <citation type="submission" date="2016-05" db="EMBL/GenBank/DDBJ databases">
        <title>Genome sequencing reveals origins of a unique bacterial endosymbiosis in the earliest lineages of terrestrial Fungi.</title>
        <authorList>
            <consortium name="DOE Joint Genome Institute"/>
            <person name="Uehling J."/>
            <person name="Gryganskyi A."/>
            <person name="Hameed K."/>
            <person name="Tschaplinski T."/>
            <person name="Misztal P."/>
            <person name="Wu S."/>
            <person name="Desiro A."/>
            <person name="Vande Pol N."/>
            <person name="Du Z.-Y."/>
            <person name="Zienkiewicz A."/>
            <person name="Zienkiewicz K."/>
            <person name="Morin E."/>
            <person name="Tisserant E."/>
            <person name="Splivallo R."/>
            <person name="Hainaut M."/>
            <person name="Henrissat B."/>
            <person name="Ohm R."/>
            <person name="Kuo A."/>
            <person name="Yan J."/>
            <person name="Lipzen A."/>
            <person name="Nolan M."/>
            <person name="Labutti K."/>
            <person name="Barry K."/>
            <person name="Goldstein A."/>
            <person name="Labbe J."/>
            <person name="Schadt C."/>
            <person name="Tuskan G."/>
            <person name="Grigoriev I."/>
            <person name="Martin F."/>
            <person name="Vilgalys R."/>
            <person name="Bonito G."/>
        </authorList>
    </citation>
    <scope>NUCLEOTIDE SEQUENCE [LARGE SCALE GENOMIC DNA]</scope>
    <source>
        <strain evidence="10 11">AG-77</strain>
    </source>
</reference>
<dbReference type="PANTHER" id="PTHR47642:SF5">
    <property type="entry name" value="ATP-DEPENDENT DNA HELICASE"/>
    <property type="match status" value="1"/>
</dbReference>
<proteinExistence type="predicted"/>
<evidence type="ECO:0000256" key="6">
    <source>
        <dbReference type="ARBA" id="ARBA00023125"/>
    </source>
</evidence>
<organism evidence="10 11">
    <name type="scientific">Linnemannia elongata AG-77</name>
    <dbReference type="NCBI Taxonomy" id="1314771"/>
    <lineage>
        <taxon>Eukaryota</taxon>
        <taxon>Fungi</taxon>
        <taxon>Fungi incertae sedis</taxon>
        <taxon>Mucoromycota</taxon>
        <taxon>Mortierellomycotina</taxon>
        <taxon>Mortierellomycetes</taxon>
        <taxon>Mortierellales</taxon>
        <taxon>Mortierellaceae</taxon>
        <taxon>Linnemannia</taxon>
    </lineage>
</organism>
<dbReference type="InterPro" id="IPR027417">
    <property type="entry name" value="P-loop_NTPase"/>
</dbReference>
<sequence length="271" mass="29449">MLNEMRLGQMSAATIQKFSQLTRALPTDDGLRPTELFPLRNQVEDANNRMLQSLPGNIMVYKARDSGPMRDKMEQNTLAPTTLQLKVNAQVMMLKNQSGGGMGGLVNGSLGVVVGFVNRPAENDNMVGSDGRSKGSFNAPGEELPLVKFTMDNGTTREMVVGREEWKIELPNGDIQGSRIQIPLNLAWSLSIHKSQGQTLPKVKVDLGKVFEKGKLLLKQHCGVCRVRTKRSASGVDADYIIFLLFDGMNRSGVCGNVACDVVGGTPSAEL</sequence>
<dbReference type="Pfam" id="PF21530">
    <property type="entry name" value="Pif1_2B_dom"/>
    <property type="match status" value="1"/>
</dbReference>
<protein>
    <recommendedName>
        <fullName evidence="9">DNA helicase Pif1-like 2B domain-containing protein</fullName>
    </recommendedName>
</protein>
<keyword evidence="3" id="KW-0378">Hydrolase</keyword>
<dbReference type="STRING" id="1314771.A0A197JEL3"/>
<keyword evidence="6" id="KW-0238">DNA-binding</keyword>
<dbReference type="InterPro" id="IPR051055">
    <property type="entry name" value="PIF1_helicase"/>
</dbReference>
<dbReference type="SUPFAM" id="SSF52540">
    <property type="entry name" value="P-loop containing nucleoside triphosphate hydrolases"/>
    <property type="match status" value="1"/>
</dbReference>